<keyword evidence="1" id="KW-0812">Transmembrane</keyword>
<accession>A0A0B1S570</accession>
<dbReference type="Proteomes" id="UP000053660">
    <property type="component" value="Unassembled WGS sequence"/>
</dbReference>
<keyword evidence="1" id="KW-0472">Membrane</keyword>
<organism evidence="2 3">
    <name type="scientific">Oesophagostomum dentatum</name>
    <name type="common">Nodular worm</name>
    <dbReference type="NCBI Taxonomy" id="61180"/>
    <lineage>
        <taxon>Eukaryota</taxon>
        <taxon>Metazoa</taxon>
        <taxon>Ecdysozoa</taxon>
        <taxon>Nematoda</taxon>
        <taxon>Chromadorea</taxon>
        <taxon>Rhabditida</taxon>
        <taxon>Rhabditina</taxon>
        <taxon>Rhabditomorpha</taxon>
        <taxon>Strongyloidea</taxon>
        <taxon>Strongylidae</taxon>
        <taxon>Oesophagostomum</taxon>
    </lineage>
</organism>
<gene>
    <name evidence="2" type="ORF">OESDEN_20266</name>
</gene>
<keyword evidence="1" id="KW-1133">Transmembrane helix</keyword>
<keyword evidence="3" id="KW-1185">Reference proteome</keyword>
<evidence type="ECO:0000313" key="2">
    <source>
        <dbReference type="EMBL" id="KHJ80069.1"/>
    </source>
</evidence>
<evidence type="ECO:0000313" key="3">
    <source>
        <dbReference type="Proteomes" id="UP000053660"/>
    </source>
</evidence>
<protein>
    <submittedName>
        <fullName evidence="2">Uncharacterized protein</fullName>
    </submittedName>
</protein>
<dbReference type="AlphaFoldDB" id="A0A0B1S570"/>
<sequence>MARVIYVDASRRWRREIYEEPLERMFERNTRLTQSCRERVRVTAYRDDGELSDIAGVDPSQLRALVKFGFYFYCLMYFMLKSAWSIYLGFPVIV</sequence>
<feature type="transmembrane region" description="Helical" evidence="1">
    <location>
        <begin position="70"/>
        <end position="90"/>
    </location>
</feature>
<dbReference type="OrthoDB" id="5822872at2759"/>
<proteinExistence type="predicted"/>
<reference evidence="2 3" key="1">
    <citation type="submission" date="2014-03" db="EMBL/GenBank/DDBJ databases">
        <title>Draft genome of the hookworm Oesophagostomum dentatum.</title>
        <authorList>
            <person name="Mitreva M."/>
        </authorList>
    </citation>
    <scope>NUCLEOTIDE SEQUENCE [LARGE SCALE GENOMIC DNA]</scope>
    <source>
        <strain evidence="2 3">OD-Hann</strain>
    </source>
</reference>
<name>A0A0B1S570_OESDE</name>
<dbReference type="EMBL" id="KN602014">
    <property type="protein sequence ID" value="KHJ80069.1"/>
    <property type="molecule type" value="Genomic_DNA"/>
</dbReference>
<evidence type="ECO:0000256" key="1">
    <source>
        <dbReference type="SAM" id="Phobius"/>
    </source>
</evidence>